<keyword evidence="1" id="KW-0802">TPR repeat</keyword>
<dbReference type="Gene3D" id="1.25.40.10">
    <property type="entry name" value="Tetratricopeptide repeat domain"/>
    <property type="match status" value="1"/>
</dbReference>
<dbReference type="STRING" id="204669.Acid345_1592"/>
<evidence type="ECO:0000256" key="3">
    <source>
        <dbReference type="SAM" id="SignalP"/>
    </source>
</evidence>
<dbReference type="KEGG" id="aba:Acid345_1592"/>
<reference evidence="4 5" key="1">
    <citation type="journal article" date="2009" name="Appl. Environ. Microbiol.">
        <title>Three genomes from the phylum Acidobacteria provide insight into the lifestyles of these microorganisms in soils.</title>
        <authorList>
            <person name="Ward N.L."/>
            <person name="Challacombe J.F."/>
            <person name="Janssen P.H."/>
            <person name="Henrissat B."/>
            <person name="Coutinho P.M."/>
            <person name="Wu M."/>
            <person name="Xie G."/>
            <person name="Haft D.H."/>
            <person name="Sait M."/>
            <person name="Badger J."/>
            <person name="Barabote R.D."/>
            <person name="Bradley B."/>
            <person name="Brettin T.S."/>
            <person name="Brinkac L.M."/>
            <person name="Bruce D."/>
            <person name="Creasy T."/>
            <person name="Daugherty S.C."/>
            <person name="Davidsen T.M."/>
            <person name="DeBoy R.T."/>
            <person name="Detter J.C."/>
            <person name="Dodson R.J."/>
            <person name="Durkin A.S."/>
            <person name="Ganapathy A."/>
            <person name="Gwinn-Giglio M."/>
            <person name="Han C.S."/>
            <person name="Khouri H."/>
            <person name="Kiss H."/>
            <person name="Kothari S.P."/>
            <person name="Madupu R."/>
            <person name="Nelson K.E."/>
            <person name="Nelson W.C."/>
            <person name="Paulsen I."/>
            <person name="Penn K."/>
            <person name="Ren Q."/>
            <person name="Rosovitz M.J."/>
            <person name="Selengut J.D."/>
            <person name="Shrivastava S."/>
            <person name="Sullivan S.A."/>
            <person name="Tapia R."/>
            <person name="Thompson L.S."/>
            <person name="Watkins K.L."/>
            <person name="Yang Q."/>
            <person name="Yu C."/>
            <person name="Zafar N."/>
            <person name="Zhou L."/>
            <person name="Kuske C.R."/>
        </authorList>
    </citation>
    <scope>NUCLEOTIDE SEQUENCE [LARGE SCALE GENOMIC DNA]</scope>
    <source>
        <strain evidence="4 5">Ellin345</strain>
    </source>
</reference>
<evidence type="ECO:0000313" key="4">
    <source>
        <dbReference type="EMBL" id="ABF40594.1"/>
    </source>
</evidence>
<dbReference type="eggNOG" id="COG3063">
    <property type="taxonomic scope" value="Bacteria"/>
</dbReference>
<dbReference type="EnsemblBacteria" id="ABF40594">
    <property type="protein sequence ID" value="ABF40594"/>
    <property type="gene ID" value="Acid345_1592"/>
</dbReference>
<dbReference type="AlphaFoldDB" id="Q1IRA6"/>
<keyword evidence="5" id="KW-1185">Reference proteome</keyword>
<gene>
    <name evidence="4" type="ordered locus">Acid345_1592</name>
</gene>
<dbReference type="OrthoDB" id="120877at2"/>
<dbReference type="EMBL" id="CP000360">
    <property type="protein sequence ID" value="ABF40594.1"/>
    <property type="molecule type" value="Genomic_DNA"/>
</dbReference>
<dbReference type="Proteomes" id="UP000002432">
    <property type="component" value="Chromosome"/>
</dbReference>
<name>Q1IRA6_KORVE</name>
<feature type="compositionally biased region" description="Basic and acidic residues" evidence="2">
    <location>
        <begin position="45"/>
        <end position="58"/>
    </location>
</feature>
<feature type="signal peptide" evidence="3">
    <location>
        <begin position="1"/>
        <end position="21"/>
    </location>
</feature>
<keyword evidence="3" id="KW-0732">Signal</keyword>
<evidence type="ECO:0000256" key="1">
    <source>
        <dbReference type="PROSITE-ProRule" id="PRU00339"/>
    </source>
</evidence>
<organism evidence="4 5">
    <name type="scientific">Koribacter versatilis (strain Ellin345)</name>
    <dbReference type="NCBI Taxonomy" id="204669"/>
    <lineage>
        <taxon>Bacteria</taxon>
        <taxon>Pseudomonadati</taxon>
        <taxon>Acidobacteriota</taxon>
        <taxon>Terriglobia</taxon>
        <taxon>Terriglobales</taxon>
        <taxon>Candidatus Korobacteraceae</taxon>
        <taxon>Candidatus Korobacter</taxon>
    </lineage>
</organism>
<proteinExistence type="predicted"/>
<dbReference type="InterPro" id="IPR011990">
    <property type="entry name" value="TPR-like_helical_dom_sf"/>
</dbReference>
<evidence type="ECO:0000256" key="2">
    <source>
        <dbReference type="SAM" id="MobiDB-lite"/>
    </source>
</evidence>
<dbReference type="Pfam" id="PF14559">
    <property type="entry name" value="TPR_19"/>
    <property type="match status" value="1"/>
</dbReference>
<dbReference type="InterPro" id="IPR019734">
    <property type="entry name" value="TPR_rpt"/>
</dbReference>
<dbReference type="HOGENOM" id="CLU_1545612_0_0_0"/>
<protein>
    <submittedName>
        <fullName evidence="4">Uncharacterized protein</fullName>
    </submittedName>
</protein>
<accession>Q1IRA6</accession>
<sequence>MNVKYLWFALLALAFSGAIWAQDDAKAPQNQAPPRSDIESSSNDTRIDTSPPKDDATNHPDSNVDDVLEFHPFDPHKAMKDIEVGDYYFKRENYRGALNRYQEALIYKPNDAEATLRVARTQEKLKEVEDARDNYAAYLKIIHEGKDADEARKAIERLTKEIGEGPKTDSPKQ</sequence>
<feature type="chain" id="PRO_5004191156" evidence="3">
    <location>
        <begin position="22"/>
        <end position="173"/>
    </location>
</feature>
<feature type="region of interest" description="Disordered" evidence="2">
    <location>
        <begin position="25"/>
        <end position="66"/>
    </location>
</feature>
<dbReference type="PROSITE" id="PS50005">
    <property type="entry name" value="TPR"/>
    <property type="match status" value="1"/>
</dbReference>
<feature type="compositionally biased region" description="Polar residues" evidence="2">
    <location>
        <begin position="28"/>
        <end position="44"/>
    </location>
</feature>
<evidence type="ECO:0000313" key="5">
    <source>
        <dbReference type="Proteomes" id="UP000002432"/>
    </source>
</evidence>
<dbReference type="SUPFAM" id="SSF48452">
    <property type="entry name" value="TPR-like"/>
    <property type="match status" value="1"/>
</dbReference>
<feature type="repeat" description="TPR" evidence="1">
    <location>
        <begin position="78"/>
        <end position="111"/>
    </location>
</feature>